<reference evidence="6 7" key="1">
    <citation type="submission" date="2013-01" db="EMBL/GenBank/DDBJ databases">
        <title>The Genome Sequence of Clostridium clostridioforme 90A8.</title>
        <authorList>
            <consortium name="The Broad Institute Genome Sequencing Platform"/>
            <person name="Earl A."/>
            <person name="Ward D."/>
            <person name="Feldgarden M."/>
            <person name="Gevers D."/>
            <person name="Courvalin P."/>
            <person name="Lambert T."/>
            <person name="Walker B."/>
            <person name="Young S.K."/>
            <person name="Zeng Q."/>
            <person name="Gargeya S."/>
            <person name="Fitzgerald M."/>
            <person name="Haas B."/>
            <person name="Abouelleil A."/>
            <person name="Alvarado L."/>
            <person name="Arachchi H.M."/>
            <person name="Berlin A.M."/>
            <person name="Chapman S.B."/>
            <person name="Dewar J."/>
            <person name="Goldberg J."/>
            <person name="Griggs A."/>
            <person name="Gujja S."/>
            <person name="Hansen M."/>
            <person name="Howarth C."/>
            <person name="Imamovic A."/>
            <person name="Larimer J."/>
            <person name="McCowan C."/>
            <person name="Murphy C."/>
            <person name="Neiman D."/>
            <person name="Pearson M."/>
            <person name="Priest M."/>
            <person name="Roberts A."/>
            <person name="Saif S."/>
            <person name="Shea T."/>
            <person name="Sisk P."/>
            <person name="Sykes S."/>
            <person name="Wortman J."/>
            <person name="Nusbaum C."/>
            <person name="Birren B."/>
        </authorList>
    </citation>
    <scope>NUCLEOTIDE SEQUENCE [LARGE SCALE GENOMIC DNA]</scope>
    <source>
        <strain evidence="6 7">90A8</strain>
    </source>
</reference>
<dbReference type="PRINTS" id="PR00039">
    <property type="entry name" value="HTHLYSR"/>
</dbReference>
<accession>A0A0E2H2J6</accession>
<dbReference type="PATRIC" id="fig|999408.3.peg.5529"/>
<evidence type="ECO:0000259" key="5">
    <source>
        <dbReference type="PROSITE" id="PS50931"/>
    </source>
</evidence>
<evidence type="ECO:0000256" key="3">
    <source>
        <dbReference type="ARBA" id="ARBA00023125"/>
    </source>
</evidence>
<keyword evidence="2" id="KW-0805">Transcription regulation</keyword>
<protein>
    <submittedName>
        <fullName evidence="6">LysR family transcriptional regulator</fullName>
    </submittedName>
</protein>
<comment type="similarity">
    <text evidence="1">Belongs to the LysR transcriptional regulatory family.</text>
</comment>
<dbReference type="InterPro" id="IPR000847">
    <property type="entry name" value="LysR_HTH_N"/>
</dbReference>
<keyword evidence="4" id="KW-0804">Transcription</keyword>
<dbReference type="Pfam" id="PF03466">
    <property type="entry name" value="LysR_substrate"/>
    <property type="match status" value="1"/>
</dbReference>
<dbReference type="InterPro" id="IPR036390">
    <property type="entry name" value="WH_DNA-bd_sf"/>
</dbReference>
<dbReference type="CDD" id="cd05466">
    <property type="entry name" value="PBP2_LTTR_substrate"/>
    <property type="match status" value="1"/>
</dbReference>
<evidence type="ECO:0000256" key="1">
    <source>
        <dbReference type="ARBA" id="ARBA00009437"/>
    </source>
</evidence>
<dbReference type="GO" id="GO:0003677">
    <property type="term" value="F:DNA binding"/>
    <property type="evidence" value="ECO:0007669"/>
    <property type="project" value="UniProtKB-KW"/>
</dbReference>
<dbReference type="FunFam" id="1.10.10.10:FF:000001">
    <property type="entry name" value="LysR family transcriptional regulator"/>
    <property type="match status" value="1"/>
</dbReference>
<evidence type="ECO:0000256" key="4">
    <source>
        <dbReference type="ARBA" id="ARBA00023163"/>
    </source>
</evidence>
<dbReference type="GO" id="GO:0005829">
    <property type="term" value="C:cytosol"/>
    <property type="evidence" value="ECO:0007669"/>
    <property type="project" value="TreeGrafter"/>
</dbReference>
<gene>
    <name evidence="6" type="ORF">HMPREF1090_05146</name>
</gene>
<sequence length="321" mass="37231">MFSGMNYVYEVYKEQSFSKAAENLYISQPALSSMIKKIETKIGMPLFDRSTSPIQLTECGKKYIKTAEKIMDLENEFAYYVGNLQELKTGRLSVGGTYLFSSFIFPPIIDKFRRAYPHVKLNLFEGHTPLLEQKLFAGELDIIIDNYLLDAGIYEKERFMEERLLLAVPSSFDSNRRAVKYQLKASDIKRCLHQNDTFPAVSLKKFKDEPFVMLRSHNDTRERVDTILGRAGIQLNYTLKLNQLLTTYHLTEYGMGASFVSDTVVKCLPENPDIIYYKIDDPEAVRDVYLYYKKNKYLTRSMIEFIKMAIPGIEKNSEKYV</sequence>
<dbReference type="Gene3D" id="1.10.10.10">
    <property type="entry name" value="Winged helix-like DNA-binding domain superfamily/Winged helix DNA-binding domain"/>
    <property type="match status" value="1"/>
</dbReference>
<dbReference type="InterPro" id="IPR036388">
    <property type="entry name" value="WH-like_DNA-bd_sf"/>
</dbReference>
<keyword evidence="3" id="KW-0238">DNA-binding</keyword>
<organism evidence="6 7">
    <name type="scientific">[Clostridium] clostridioforme 90A8</name>
    <dbReference type="NCBI Taxonomy" id="999408"/>
    <lineage>
        <taxon>Bacteria</taxon>
        <taxon>Bacillati</taxon>
        <taxon>Bacillota</taxon>
        <taxon>Clostridia</taxon>
        <taxon>Lachnospirales</taxon>
        <taxon>Lachnospiraceae</taxon>
        <taxon>Enterocloster</taxon>
    </lineage>
</organism>
<name>A0A0E2H2J6_9FIRM</name>
<feature type="domain" description="HTH lysR-type" evidence="5">
    <location>
        <begin position="1"/>
        <end position="57"/>
    </location>
</feature>
<evidence type="ECO:0000313" key="6">
    <source>
        <dbReference type="EMBL" id="ENZ07564.1"/>
    </source>
</evidence>
<dbReference type="PANTHER" id="PTHR30419">
    <property type="entry name" value="HTH-TYPE TRANSCRIPTIONAL REGULATOR YBHD"/>
    <property type="match status" value="1"/>
</dbReference>
<dbReference type="InterPro" id="IPR005119">
    <property type="entry name" value="LysR_subst-bd"/>
</dbReference>
<dbReference type="Gene3D" id="3.40.190.290">
    <property type="match status" value="1"/>
</dbReference>
<dbReference type="Pfam" id="PF00126">
    <property type="entry name" value="HTH_1"/>
    <property type="match status" value="1"/>
</dbReference>
<dbReference type="SUPFAM" id="SSF53850">
    <property type="entry name" value="Periplasmic binding protein-like II"/>
    <property type="match status" value="1"/>
</dbReference>
<dbReference type="GO" id="GO:0003700">
    <property type="term" value="F:DNA-binding transcription factor activity"/>
    <property type="evidence" value="ECO:0007669"/>
    <property type="project" value="InterPro"/>
</dbReference>
<evidence type="ECO:0000313" key="7">
    <source>
        <dbReference type="Proteomes" id="UP000013085"/>
    </source>
</evidence>
<proteinExistence type="inferred from homology"/>
<dbReference type="Proteomes" id="UP000013085">
    <property type="component" value="Unassembled WGS sequence"/>
</dbReference>
<dbReference type="PANTHER" id="PTHR30419:SF8">
    <property type="entry name" value="NITROGEN ASSIMILATION TRANSCRIPTIONAL ACTIVATOR-RELATED"/>
    <property type="match status" value="1"/>
</dbReference>
<dbReference type="AlphaFoldDB" id="A0A0E2H2J6"/>
<comment type="caution">
    <text evidence="6">The sequence shown here is derived from an EMBL/GenBank/DDBJ whole genome shotgun (WGS) entry which is preliminary data.</text>
</comment>
<evidence type="ECO:0000256" key="2">
    <source>
        <dbReference type="ARBA" id="ARBA00023015"/>
    </source>
</evidence>
<dbReference type="EMBL" id="AGYR01000066">
    <property type="protein sequence ID" value="ENZ07564.1"/>
    <property type="molecule type" value="Genomic_DNA"/>
</dbReference>
<dbReference type="SUPFAM" id="SSF46785">
    <property type="entry name" value="Winged helix' DNA-binding domain"/>
    <property type="match status" value="1"/>
</dbReference>
<dbReference type="HOGENOM" id="CLU_039613_6_2_9"/>
<dbReference type="PROSITE" id="PS50931">
    <property type="entry name" value="HTH_LYSR"/>
    <property type="match status" value="1"/>
</dbReference>
<dbReference type="GeneID" id="57962739"/>
<dbReference type="InterPro" id="IPR050950">
    <property type="entry name" value="HTH-type_LysR_regulators"/>
</dbReference>
<dbReference type="RefSeq" id="WP_002594630.1">
    <property type="nucleotide sequence ID" value="NZ_KB850992.1"/>
</dbReference>